<dbReference type="RefSeq" id="WP_184865494.1">
    <property type="nucleotide sequence ID" value="NZ_JACHLK010000026.1"/>
</dbReference>
<keyword evidence="4 5" id="KW-0472">Membrane</keyword>
<dbReference type="Pfam" id="PF04279">
    <property type="entry name" value="IspA"/>
    <property type="match status" value="1"/>
</dbReference>
<evidence type="ECO:0000256" key="5">
    <source>
        <dbReference type="HAMAP-Rule" id="MF_00189"/>
    </source>
</evidence>
<comment type="caution">
    <text evidence="6">The sequence shown here is derived from an EMBL/GenBank/DDBJ whole genome shotgun (WGS) entry which is preliminary data.</text>
</comment>
<dbReference type="EMBL" id="JACHLK010000026">
    <property type="protein sequence ID" value="MBB6563961.1"/>
    <property type="molecule type" value="Genomic_DNA"/>
</dbReference>
<reference evidence="6 7" key="1">
    <citation type="submission" date="2020-08" db="EMBL/GenBank/DDBJ databases">
        <title>Functional genomics of gut bacteria from endangered species of beetles.</title>
        <authorList>
            <person name="Carlos-Shanley C."/>
        </authorList>
    </citation>
    <scope>NUCLEOTIDE SEQUENCE [LARGE SCALE GENOMIC DNA]</scope>
    <source>
        <strain evidence="6 7">S00198</strain>
    </source>
</reference>
<dbReference type="Proteomes" id="UP000575083">
    <property type="component" value="Unassembled WGS sequence"/>
</dbReference>
<sequence>MKILIDFFPILLFVGAYKFYNIYVATGVLMAATVVQMALIYLIDRRLQTMHKVTLVLILLFGTLTLVLQDDRFIKWKPTVLYGAMALALAVALWILKKNYLKLLLGSQMELPEGVWMRLNVAWVLYCAFMSAINAYVVLNFSTEAWVEFKLWGYAFPLVFLVAQGIYIAPHLKNDEPAA</sequence>
<comment type="subcellular location">
    <subcellularLocation>
        <location evidence="5">Cell inner membrane</location>
        <topology evidence="5">Multi-pass membrane protein</topology>
    </subcellularLocation>
</comment>
<comment type="function">
    <text evidence="5">Plays a role in cell envelope biogenesis, maintenance of cell envelope integrity and membrane homeostasis.</text>
</comment>
<evidence type="ECO:0000256" key="2">
    <source>
        <dbReference type="ARBA" id="ARBA00022692"/>
    </source>
</evidence>
<accession>A0A7X0PM53</accession>
<protein>
    <recommendedName>
        <fullName evidence="5">Inner membrane-spanning protein YciB</fullName>
    </recommendedName>
</protein>
<name>A0A7X0PM53_9BURK</name>
<proteinExistence type="inferred from homology"/>
<keyword evidence="7" id="KW-1185">Reference proteome</keyword>
<feature type="transmembrane region" description="Helical" evidence="5">
    <location>
        <begin position="80"/>
        <end position="96"/>
    </location>
</feature>
<keyword evidence="2 5" id="KW-0812">Transmembrane</keyword>
<dbReference type="PANTHER" id="PTHR36917">
    <property type="entry name" value="INTRACELLULAR SEPTATION PROTEIN A-RELATED"/>
    <property type="match status" value="1"/>
</dbReference>
<keyword evidence="1 5" id="KW-1003">Cell membrane</keyword>
<dbReference type="HAMAP" id="MF_00189">
    <property type="entry name" value="YciB"/>
    <property type="match status" value="1"/>
</dbReference>
<evidence type="ECO:0000313" key="7">
    <source>
        <dbReference type="Proteomes" id="UP000575083"/>
    </source>
</evidence>
<evidence type="ECO:0000256" key="3">
    <source>
        <dbReference type="ARBA" id="ARBA00022989"/>
    </source>
</evidence>
<organism evidence="6 7">
    <name type="scientific">Acidovorax soli</name>
    <dbReference type="NCBI Taxonomy" id="592050"/>
    <lineage>
        <taxon>Bacteria</taxon>
        <taxon>Pseudomonadati</taxon>
        <taxon>Pseudomonadota</taxon>
        <taxon>Betaproteobacteria</taxon>
        <taxon>Burkholderiales</taxon>
        <taxon>Comamonadaceae</taxon>
        <taxon>Acidovorax</taxon>
    </lineage>
</organism>
<feature type="transmembrane region" description="Helical" evidence="5">
    <location>
        <begin position="20"/>
        <end position="43"/>
    </location>
</feature>
<evidence type="ECO:0000313" key="6">
    <source>
        <dbReference type="EMBL" id="MBB6563961.1"/>
    </source>
</evidence>
<gene>
    <name evidence="5" type="primary">yciB</name>
    <name evidence="6" type="ORF">HNP48_006687</name>
</gene>
<comment type="caution">
    <text evidence="5">Lacks conserved residue(s) required for the propagation of feature annotation.</text>
</comment>
<comment type="similarity">
    <text evidence="5">Belongs to the YciB family.</text>
</comment>
<feature type="transmembrane region" description="Helical" evidence="5">
    <location>
        <begin position="117"/>
        <end position="139"/>
    </location>
</feature>
<evidence type="ECO:0000256" key="1">
    <source>
        <dbReference type="ARBA" id="ARBA00022475"/>
    </source>
</evidence>
<keyword evidence="3 5" id="KW-1133">Transmembrane helix</keyword>
<dbReference type="NCBIfam" id="NF001325">
    <property type="entry name" value="PRK00259.1-3"/>
    <property type="match status" value="1"/>
</dbReference>
<dbReference type="AlphaFoldDB" id="A0A7X0PM53"/>
<dbReference type="PANTHER" id="PTHR36917:SF1">
    <property type="entry name" value="INNER MEMBRANE-SPANNING PROTEIN YCIB"/>
    <property type="match status" value="1"/>
</dbReference>
<feature type="transmembrane region" description="Helical" evidence="5">
    <location>
        <begin position="151"/>
        <end position="169"/>
    </location>
</feature>
<keyword evidence="5" id="KW-0997">Cell inner membrane</keyword>
<dbReference type="InterPro" id="IPR006008">
    <property type="entry name" value="YciB"/>
</dbReference>
<evidence type="ECO:0000256" key="4">
    <source>
        <dbReference type="ARBA" id="ARBA00023136"/>
    </source>
</evidence>
<dbReference type="NCBIfam" id="TIGR00997">
    <property type="entry name" value="ispZ"/>
    <property type="match status" value="1"/>
</dbReference>
<dbReference type="GO" id="GO:0005886">
    <property type="term" value="C:plasma membrane"/>
    <property type="evidence" value="ECO:0007669"/>
    <property type="project" value="UniProtKB-SubCell"/>
</dbReference>